<protein>
    <recommendedName>
        <fullName evidence="4">Transmembrane protein</fullName>
    </recommendedName>
</protein>
<sequence>MLRPQPGWSVAFCALIVSGSTWLPWATSATGRANAVGGVVGDMARPDGFGSGQAVLLLAALLLVTGAMIGRDLSPKVAAGAALGISVLIVAAAVLFHRHHVDASAGYGLFVGVGAALAAVGCAAWALVAQLRAERARPQPLL</sequence>
<evidence type="ECO:0000313" key="2">
    <source>
        <dbReference type="EMBL" id="ORX05685.1"/>
    </source>
</evidence>
<keyword evidence="1" id="KW-0812">Transmembrane</keyword>
<keyword evidence="1" id="KW-1133">Transmembrane helix</keyword>
<comment type="caution">
    <text evidence="2">The sequence shown here is derived from an EMBL/GenBank/DDBJ whole genome shotgun (WGS) entry which is preliminary data.</text>
</comment>
<organism evidence="2 3">
    <name type="scientific">Mycolicibacillus trivialis</name>
    <dbReference type="NCBI Taxonomy" id="1798"/>
    <lineage>
        <taxon>Bacteria</taxon>
        <taxon>Bacillati</taxon>
        <taxon>Actinomycetota</taxon>
        <taxon>Actinomycetes</taxon>
        <taxon>Mycobacteriales</taxon>
        <taxon>Mycobacteriaceae</taxon>
        <taxon>Mycolicibacillus</taxon>
    </lineage>
</organism>
<keyword evidence="1" id="KW-0472">Membrane</keyword>
<name>A0A1X2EL04_9MYCO</name>
<proteinExistence type="predicted"/>
<keyword evidence="3" id="KW-1185">Reference proteome</keyword>
<dbReference type="OrthoDB" id="4762605at2"/>
<dbReference type="AlphaFoldDB" id="A0A1X2EL04"/>
<evidence type="ECO:0008006" key="4">
    <source>
        <dbReference type="Google" id="ProtNLM"/>
    </source>
</evidence>
<accession>A0A1X2EL04</accession>
<dbReference type="EMBL" id="LQPZ01000017">
    <property type="protein sequence ID" value="ORX05685.1"/>
    <property type="molecule type" value="Genomic_DNA"/>
</dbReference>
<gene>
    <name evidence="2" type="ORF">AWC30_07520</name>
</gene>
<feature type="transmembrane region" description="Helical" evidence="1">
    <location>
        <begin position="51"/>
        <end position="70"/>
    </location>
</feature>
<dbReference type="Proteomes" id="UP000193090">
    <property type="component" value="Unassembled WGS sequence"/>
</dbReference>
<feature type="transmembrane region" description="Helical" evidence="1">
    <location>
        <begin position="77"/>
        <end position="96"/>
    </location>
</feature>
<dbReference type="STRING" id="1798.AWC30_07520"/>
<feature type="transmembrane region" description="Helical" evidence="1">
    <location>
        <begin position="108"/>
        <end position="128"/>
    </location>
</feature>
<evidence type="ECO:0000313" key="3">
    <source>
        <dbReference type="Proteomes" id="UP000193090"/>
    </source>
</evidence>
<dbReference type="RefSeq" id="WP_109561967.1">
    <property type="nucleotide sequence ID" value="NZ_JACKSN010000088.1"/>
</dbReference>
<reference evidence="2 3" key="1">
    <citation type="submission" date="2016-01" db="EMBL/GenBank/DDBJ databases">
        <title>The new phylogeny of the genus Mycobacterium.</title>
        <authorList>
            <person name="Tarcisio F."/>
            <person name="Conor M."/>
            <person name="Antonella G."/>
            <person name="Elisabetta G."/>
            <person name="Giulia F.S."/>
            <person name="Sara T."/>
            <person name="Anna F."/>
            <person name="Clotilde B."/>
            <person name="Roberto B."/>
            <person name="Veronica D.S."/>
            <person name="Fabio R."/>
            <person name="Monica P."/>
            <person name="Olivier J."/>
            <person name="Enrico T."/>
            <person name="Nicola S."/>
        </authorList>
    </citation>
    <scope>NUCLEOTIDE SEQUENCE [LARGE SCALE GENOMIC DNA]</scope>
    <source>
        <strain evidence="2 3">DSM 44153</strain>
    </source>
</reference>
<evidence type="ECO:0000256" key="1">
    <source>
        <dbReference type="SAM" id="Phobius"/>
    </source>
</evidence>